<organism evidence="2 3">
    <name type="scientific">Leptospira ainlahdjerensis</name>
    <dbReference type="NCBI Taxonomy" id="2810033"/>
    <lineage>
        <taxon>Bacteria</taxon>
        <taxon>Pseudomonadati</taxon>
        <taxon>Spirochaetota</taxon>
        <taxon>Spirochaetia</taxon>
        <taxon>Leptospirales</taxon>
        <taxon>Leptospiraceae</taxon>
        <taxon>Leptospira</taxon>
    </lineage>
</organism>
<dbReference type="Proteomes" id="UP000724686">
    <property type="component" value="Unassembled WGS sequence"/>
</dbReference>
<accession>A0ABS2UCD7</accession>
<name>A0ABS2UCD7_9LEPT</name>
<dbReference type="EMBL" id="JAFFPU010000024">
    <property type="protein sequence ID" value="MBM9576590.1"/>
    <property type="molecule type" value="Genomic_DNA"/>
</dbReference>
<dbReference type="Pfam" id="PF07603">
    <property type="entry name" value="Lcl_C"/>
    <property type="match status" value="1"/>
</dbReference>
<dbReference type="PANTHER" id="PTHR35812:SF1">
    <property type="entry name" value="LIPOPROTEIN"/>
    <property type="match status" value="1"/>
</dbReference>
<dbReference type="RefSeq" id="WP_205278751.1">
    <property type="nucleotide sequence ID" value="NZ_JAFFPU010000024.1"/>
</dbReference>
<comment type="caution">
    <text evidence="2">The sequence shown here is derived from an EMBL/GenBank/DDBJ whole genome shotgun (WGS) entry which is preliminary data.</text>
</comment>
<dbReference type="SUPFAM" id="SSF56436">
    <property type="entry name" value="C-type lectin-like"/>
    <property type="match status" value="1"/>
</dbReference>
<proteinExistence type="predicted"/>
<feature type="domain" description="Lcl C-terminal" evidence="1">
    <location>
        <begin position="43"/>
        <end position="156"/>
    </location>
</feature>
<keyword evidence="3" id="KW-1185">Reference proteome</keyword>
<protein>
    <submittedName>
        <fullName evidence="2">DUF1566 domain-containing protein</fullName>
    </submittedName>
</protein>
<gene>
    <name evidence="2" type="ORF">JWG45_05420</name>
</gene>
<sequence>MLNVIIVKRIPKWIRFPFFQILVLFFLYSSSISGAPFVDNGDGTITDLGNALIWQKTADGTQRNWANALTYCNGLSLTSRVWRLPSVTELRSILDHTQATSPIINGTYFLGTVNQYYWTSTTYRYSGGTVEAWAINFTSGFTSSGGKTASYYVRCVASPP</sequence>
<dbReference type="PANTHER" id="PTHR35812">
    <property type="entry name" value="LIPOPROTEIN"/>
    <property type="match status" value="1"/>
</dbReference>
<evidence type="ECO:0000259" key="1">
    <source>
        <dbReference type="Pfam" id="PF07603"/>
    </source>
</evidence>
<dbReference type="InterPro" id="IPR011460">
    <property type="entry name" value="Lcl_C"/>
</dbReference>
<evidence type="ECO:0000313" key="3">
    <source>
        <dbReference type="Proteomes" id="UP000724686"/>
    </source>
</evidence>
<dbReference type="InterPro" id="IPR016187">
    <property type="entry name" value="CTDL_fold"/>
</dbReference>
<evidence type="ECO:0000313" key="2">
    <source>
        <dbReference type="EMBL" id="MBM9576590.1"/>
    </source>
</evidence>
<reference evidence="2 3" key="1">
    <citation type="submission" date="2021-02" db="EMBL/GenBank/DDBJ databases">
        <title>Leptospira ainlahdjerensis sp. nov., Leptospira ainazelensis sp. nov., Leptospira abararensis sp. nov. and Leptospira chreensis sp. nov., four new species isolated from water sources in Algeria.</title>
        <authorList>
            <person name="Amara Korba A."/>
            <person name="Kainiu M."/>
            <person name="Vincent A.T."/>
            <person name="Mariet J.-F."/>
            <person name="Veyrier F.J."/>
            <person name="Goarant C."/>
            <person name="Picardeau M."/>
        </authorList>
    </citation>
    <scope>NUCLEOTIDE SEQUENCE [LARGE SCALE GENOMIC DNA]</scope>
    <source>
        <strain evidence="2 3">201903070</strain>
    </source>
</reference>